<sequence length="69" mass="7842">MAGLKGEELIIRGTEDGKTALNFQWDYPGRENDNHHPRIGFMMDSEDGRLEEKLALWDAVLNAMRPAGR</sequence>
<keyword evidence="3" id="KW-1185">Reference proteome</keyword>
<gene>
    <name evidence="2" type="ORF">MRX98_21170</name>
</gene>
<reference evidence="2" key="1">
    <citation type="submission" date="2022-04" db="EMBL/GenBank/DDBJ databases">
        <title>Desulfatitalea alkaliphila sp. nov., a novel anaerobic sulfate-reducing bacterium isolated from terrestrial mud volcano, Taman Peninsula, Russia.</title>
        <authorList>
            <person name="Khomyakova M.A."/>
            <person name="Merkel A.Y."/>
            <person name="Slobodkin A.I."/>
        </authorList>
    </citation>
    <scope>NUCLEOTIDE SEQUENCE</scope>
    <source>
        <strain evidence="2">M08but</strain>
    </source>
</reference>
<organism evidence="2 3">
    <name type="scientific">Desulfatitalea alkaliphila</name>
    <dbReference type="NCBI Taxonomy" id="2929485"/>
    <lineage>
        <taxon>Bacteria</taxon>
        <taxon>Pseudomonadati</taxon>
        <taxon>Thermodesulfobacteriota</taxon>
        <taxon>Desulfobacteria</taxon>
        <taxon>Desulfobacterales</taxon>
        <taxon>Desulfosarcinaceae</taxon>
        <taxon>Desulfatitalea</taxon>
    </lineage>
</organism>
<evidence type="ECO:0000259" key="1">
    <source>
        <dbReference type="Pfam" id="PF18426"/>
    </source>
</evidence>
<dbReference type="Proteomes" id="UP001165427">
    <property type="component" value="Unassembled WGS sequence"/>
</dbReference>
<name>A0AA41USA6_9BACT</name>
<feature type="domain" description="Tle cognate immunity protein 4 C-terminal" evidence="1">
    <location>
        <begin position="1"/>
        <end position="65"/>
    </location>
</feature>
<dbReference type="InterPro" id="IPR041290">
    <property type="entry name" value="Tli4_C"/>
</dbReference>
<proteinExistence type="predicted"/>
<dbReference type="AlphaFoldDB" id="A0AA41USA6"/>
<accession>A0AA41USA6</accession>
<comment type="caution">
    <text evidence="2">The sequence shown here is derived from an EMBL/GenBank/DDBJ whole genome shotgun (WGS) entry which is preliminary data.</text>
</comment>
<evidence type="ECO:0000313" key="3">
    <source>
        <dbReference type="Proteomes" id="UP001165427"/>
    </source>
</evidence>
<dbReference type="EMBL" id="JALJRB010000044">
    <property type="protein sequence ID" value="MCJ8503098.1"/>
    <property type="molecule type" value="Genomic_DNA"/>
</dbReference>
<evidence type="ECO:0000313" key="2">
    <source>
        <dbReference type="EMBL" id="MCJ8503098.1"/>
    </source>
</evidence>
<dbReference type="Pfam" id="PF18426">
    <property type="entry name" value="Tli4_C"/>
    <property type="match status" value="1"/>
</dbReference>
<protein>
    <submittedName>
        <fullName evidence="2">T6SS immunity protein Tli4 family protein</fullName>
    </submittedName>
</protein>